<protein>
    <submittedName>
        <fullName evidence="2">Uncharacterized protein</fullName>
    </submittedName>
</protein>
<feature type="region of interest" description="Disordered" evidence="1">
    <location>
        <begin position="64"/>
        <end position="92"/>
    </location>
</feature>
<evidence type="ECO:0000313" key="2">
    <source>
        <dbReference type="EMBL" id="GBP85898.1"/>
    </source>
</evidence>
<comment type="caution">
    <text evidence="2">The sequence shown here is derived from an EMBL/GenBank/DDBJ whole genome shotgun (WGS) entry which is preliminary data.</text>
</comment>
<dbReference type="EMBL" id="BGZK01001766">
    <property type="protein sequence ID" value="GBP85898.1"/>
    <property type="molecule type" value="Genomic_DNA"/>
</dbReference>
<evidence type="ECO:0000313" key="3">
    <source>
        <dbReference type="Proteomes" id="UP000299102"/>
    </source>
</evidence>
<name>A0A4C1ZDP6_EUMVA</name>
<dbReference type="Proteomes" id="UP000299102">
    <property type="component" value="Unassembled WGS sequence"/>
</dbReference>
<evidence type="ECO:0000256" key="1">
    <source>
        <dbReference type="SAM" id="MobiDB-lite"/>
    </source>
</evidence>
<keyword evidence="3" id="KW-1185">Reference proteome</keyword>
<gene>
    <name evidence="2" type="ORF">EVAR_36066_1</name>
</gene>
<reference evidence="2 3" key="1">
    <citation type="journal article" date="2019" name="Commun. Biol.">
        <title>The bagworm genome reveals a unique fibroin gene that provides high tensile strength.</title>
        <authorList>
            <person name="Kono N."/>
            <person name="Nakamura H."/>
            <person name="Ohtoshi R."/>
            <person name="Tomita M."/>
            <person name="Numata K."/>
            <person name="Arakawa K."/>
        </authorList>
    </citation>
    <scope>NUCLEOTIDE SEQUENCE [LARGE SCALE GENOMIC DNA]</scope>
</reference>
<sequence length="92" mass="10641">MELELLRLTAPHCTARNRVLSLVVAQWGERFTDVTRSRALLCREGQWVNPFIRGVNRNEKLTALRQLRGPHTRKQLSRPSRLPPPARTAYPD</sequence>
<accession>A0A4C1ZDP6</accession>
<dbReference type="AlphaFoldDB" id="A0A4C1ZDP6"/>
<organism evidence="2 3">
    <name type="scientific">Eumeta variegata</name>
    <name type="common">Bagworm moth</name>
    <name type="synonym">Eumeta japonica</name>
    <dbReference type="NCBI Taxonomy" id="151549"/>
    <lineage>
        <taxon>Eukaryota</taxon>
        <taxon>Metazoa</taxon>
        <taxon>Ecdysozoa</taxon>
        <taxon>Arthropoda</taxon>
        <taxon>Hexapoda</taxon>
        <taxon>Insecta</taxon>
        <taxon>Pterygota</taxon>
        <taxon>Neoptera</taxon>
        <taxon>Endopterygota</taxon>
        <taxon>Lepidoptera</taxon>
        <taxon>Glossata</taxon>
        <taxon>Ditrysia</taxon>
        <taxon>Tineoidea</taxon>
        <taxon>Psychidae</taxon>
        <taxon>Oiketicinae</taxon>
        <taxon>Eumeta</taxon>
    </lineage>
</organism>
<proteinExistence type="predicted"/>